<organism evidence="1 2">
    <name type="scientific">Glycine soja</name>
    <name type="common">Wild soybean</name>
    <dbReference type="NCBI Taxonomy" id="3848"/>
    <lineage>
        <taxon>Eukaryota</taxon>
        <taxon>Viridiplantae</taxon>
        <taxon>Streptophyta</taxon>
        <taxon>Embryophyta</taxon>
        <taxon>Tracheophyta</taxon>
        <taxon>Spermatophyta</taxon>
        <taxon>Magnoliopsida</taxon>
        <taxon>eudicotyledons</taxon>
        <taxon>Gunneridae</taxon>
        <taxon>Pentapetalae</taxon>
        <taxon>rosids</taxon>
        <taxon>fabids</taxon>
        <taxon>Fabales</taxon>
        <taxon>Fabaceae</taxon>
        <taxon>Papilionoideae</taxon>
        <taxon>50 kb inversion clade</taxon>
        <taxon>NPAAA clade</taxon>
        <taxon>indigoferoid/millettioid clade</taxon>
        <taxon>Phaseoleae</taxon>
        <taxon>Glycine</taxon>
        <taxon>Glycine subgen. Soja</taxon>
    </lineage>
</organism>
<sequence>FPISSKVPDPNFTDSANTNAAKDDIVTKKKVENEDMSNKDLALKQQVELYVKRVQDPDHGLQKVALESMR</sequence>
<dbReference type="EMBL" id="QZWG01000012">
    <property type="protein sequence ID" value="RZB75106.1"/>
    <property type="molecule type" value="Genomic_DNA"/>
</dbReference>
<accession>A0A445HMV7</accession>
<gene>
    <name evidence="1" type="ORF">D0Y65_033833</name>
</gene>
<keyword evidence="2" id="KW-1185">Reference proteome</keyword>
<reference evidence="1 2" key="1">
    <citation type="submission" date="2018-09" db="EMBL/GenBank/DDBJ databases">
        <title>A high-quality reference genome of wild soybean provides a powerful tool to mine soybean genomes.</title>
        <authorList>
            <person name="Xie M."/>
            <person name="Chung C.Y.L."/>
            <person name="Li M.-W."/>
            <person name="Wong F.-L."/>
            <person name="Chan T.-F."/>
            <person name="Lam H.-M."/>
        </authorList>
    </citation>
    <scope>NUCLEOTIDE SEQUENCE [LARGE SCALE GENOMIC DNA]</scope>
    <source>
        <strain evidence="2">cv. W05</strain>
        <tissue evidence="1">Hypocotyl of etiolated seedlings</tissue>
    </source>
</reference>
<comment type="caution">
    <text evidence="1">The sequence shown here is derived from an EMBL/GenBank/DDBJ whole genome shotgun (WGS) entry which is preliminary data.</text>
</comment>
<evidence type="ECO:0000313" key="1">
    <source>
        <dbReference type="EMBL" id="RZB75106.1"/>
    </source>
</evidence>
<evidence type="ECO:0000313" key="2">
    <source>
        <dbReference type="Proteomes" id="UP000289340"/>
    </source>
</evidence>
<protein>
    <submittedName>
        <fullName evidence="1">Uncharacterized protein</fullName>
    </submittedName>
</protein>
<name>A0A445HMV7_GLYSO</name>
<feature type="non-terminal residue" evidence="1">
    <location>
        <position position="1"/>
    </location>
</feature>
<proteinExistence type="predicted"/>
<dbReference type="AlphaFoldDB" id="A0A445HMV7"/>
<dbReference type="Proteomes" id="UP000289340">
    <property type="component" value="Chromosome 12"/>
</dbReference>